<gene>
    <name evidence="1" type="primary">Acey_s0075.g918</name>
    <name evidence="1" type="ORF">Y032_0075g918</name>
</gene>
<dbReference type="AlphaFoldDB" id="A0A016TV15"/>
<organism evidence="1 2">
    <name type="scientific">Ancylostoma ceylanicum</name>
    <dbReference type="NCBI Taxonomy" id="53326"/>
    <lineage>
        <taxon>Eukaryota</taxon>
        <taxon>Metazoa</taxon>
        <taxon>Ecdysozoa</taxon>
        <taxon>Nematoda</taxon>
        <taxon>Chromadorea</taxon>
        <taxon>Rhabditida</taxon>
        <taxon>Rhabditina</taxon>
        <taxon>Rhabditomorpha</taxon>
        <taxon>Strongyloidea</taxon>
        <taxon>Ancylostomatidae</taxon>
        <taxon>Ancylostomatinae</taxon>
        <taxon>Ancylostoma</taxon>
    </lineage>
</organism>
<sequence length="67" mass="7529">MYIFRVLRQRRGNVVGRCADVRGQSDLRSKVKSDLRGTRSDPRETRTFGILAHWVNHMSASGLAANG</sequence>
<name>A0A016TV15_9BILA</name>
<comment type="caution">
    <text evidence="1">The sequence shown here is derived from an EMBL/GenBank/DDBJ whole genome shotgun (WGS) entry which is preliminary data.</text>
</comment>
<evidence type="ECO:0000313" key="2">
    <source>
        <dbReference type="Proteomes" id="UP000024635"/>
    </source>
</evidence>
<proteinExistence type="predicted"/>
<evidence type="ECO:0000313" key="1">
    <source>
        <dbReference type="EMBL" id="EYC06482.1"/>
    </source>
</evidence>
<dbReference type="Proteomes" id="UP000024635">
    <property type="component" value="Unassembled WGS sequence"/>
</dbReference>
<dbReference type="EMBL" id="JARK01001411">
    <property type="protein sequence ID" value="EYC06482.1"/>
    <property type="molecule type" value="Genomic_DNA"/>
</dbReference>
<reference evidence="2" key="1">
    <citation type="journal article" date="2015" name="Nat. Genet.">
        <title>The genome and transcriptome of the zoonotic hookworm Ancylostoma ceylanicum identify infection-specific gene families.</title>
        <authorList>
            <person name="Schwarz E.M."/>
            <person name="Hu Y."/>
            <person name="Antoshechkin I."/>
            <person name="Miller M.M."/>
            <person name="Sternberg P.W."/>
            <person name="Aroian R.V."/>
        </authorList>
    </citation>
    <scope>NUCLEOTIDE SEQUENCE</scope>
    <source>
        <strain evidence="2">HY135</strain>
    </source>
</reference>
<protein>
    <submittedName>
        <fullName evidence="1">Uncharacterized protein</fullName>
    </submittedName>
</protein>
<keyword evidence="2" id="KW-1185">Reference proteome</keyword>
<accession>A0A016TV15</accession>